<keyword evidence="2" id="KW-0067">ATP-binding</keyword>
<keyword evidence="2" id="KW-0347">Helicase</keyword>
<name>A0ABU5YK45_9MYCO</name>
<protein>
    <submittedName>
        <fullName evidence="2">Helicase-associated domain-containing protein</fullName>
    </submittedName>
</protein>
<keyword evidence="2" id="KW-0378">Hydrolase</keyword>
<dbReference type="Pfam" id="PF13625">
    <property type="entry name" value="Helicase_C_3"/>
    <property type="match status" value="1"/>
</dbReference>
<evidence type="ECO:0000313" key="3">
    <source>
        <dbReference type="Proteomes" id="UP001299046"/>
    </source>
</evidence>
<organism evidence="2 3">
    <name type="scientific">[Mycobacterium] zoologicum</name>
    <dbReference type="NCBI Taxonomy" id="2872311"/>
    <lineage>
        <taxon>Bacteria</taxon>
        <taxon>Bacillati</taxon>
        <taxon>Actinomycetota</taxon>
        <taxon>Actinomycetes</taxon>
        <taxon>Mycobacteriales</taxon>
        <taxon>Mycobacteriaceae</taxon>
        <taxon>Mycolicibacter</taxon>
    </lineage>
</organism>
<sequence>MTEHARGVPLGSWLTDLPDQGLIRLMELRPDLAQPAPGSIAALAARAQARQSVRAAGDELNFLHLAVLDALLVLHADTTDVAVADLLASLGAAVSADAVTAALADLTERALCWGSPEPEGSLRVAAEAGAGLPWHAGQVTGEYSTHAAEQIPGIVAAIDDLDAPQRDLLDKLLAGSPIGRTRDAAPGAPPEHPVPRLLASGLLRRVDDETVILPRVVGQVLRGEQPGPLELNPPDPVVSQTTAADVDAAAAGAVIDVLRELDVILACLAETPVPELRSGGLGVREVKRLAKATGVDETRLGLLLELAATARLIAADFPDPGTADPHLWPDSDGPYWAPTALADRFAERPTAERWHLLAATWLDLAARPGLIGSRGPDGKPRAALSTPLFSTAAPLDRRLLLGMLAELPAGAGVDPRTASAALVWRRPRWATRLQPAPVGELLDEAHALGVLGRGAISSPGRALLDGVGTEGPVAIASMARALPEPIDHFLVQADLTVVVPGPLKRELSEELGVVATVESAGAAMVYRVSEPTIRAALDVGRTGAGLQAFFEKHSKTPVPQGLTYLIDDVARRHGQLRIGQAASFVRCEDTVLLAQAVAVPAAETLGLRLLAPTVAVAQAPIADVLAALRAAGFAPAAEDATGTIVDIRARGVRVPTPAERRTQRGSGAPSAESLTALVRVLRTVTSAPFDNIRLDPVTAMILLKRAATEGATVLIGYVDAAGVATQREVSPVMVRGSQLVAFDSTSGQMKDFAVHRITSVSSAEQ</sequence>
<dbReference type="GO" id="GO:0004386">
    <property type="term" value="F:helicase activity"/>
    <property type="evidence" value="ECO:0007669"/>
    <property type="project" value="UniProtKB-KW"/>
</dbReference>
<proteinExistence type="predicted"/>
<evidence type="ECO:0000313" key="2">
    <source>
        <dbReference type="EMBL" id="MEB3050418.1"/>
    </source>
</evidence>
<dbReference type="RefSeq" id="WP_224864554.1">
    <property type="nucleotide sequence ID" value="NZ_JAYJJT010000011.1"/>
</dbReference>
<dbReference type="Proteomes" id="UP001299046">
    <property type="component" value="Unassembled WGS sequence"/>
</dbReference>
<dbReference type="EMBL" id="JAYJJT010000011">
    <property type="protein sequence ID" value="MEB3050418.1"/>
    <property type="molecule type" value="Genomic_DNA"/>
</dbReference>
<accession>A0ABU5YK45</accession>
<reference evidence="2 3" key="1">
    <citation type="submission" date="2023-12" db="EMBL/GenBank/DDBJ databases">
        <title>Description of new species of Mycobacterium terrae complex isolated from sewage at the Sao Paulo Zoological Park Foundation in Brazil.</title>
        <authorList>
            <person name="Romagnoli C.L."/>
            <person name="Conceicao E.C."/>
            <person name="Machado E."/>
            <person name="Barreto L.B.P.F."/>
            <person name="Sharma A."/>
            <person name="Silva N.M."/>
            <person name="Marques L.E."/>
            <person name="Juliana M.A."/>
            <person name="Lourenco M.C.S."/>
            <person name="Digiampietri L.A."/>
            <person name="Suffys P.N."/>
            <person name="Viana-Niero C."/>
        </authorList>
    </citation>
    <scope>NUCLEOTIDE SEQUENCE [LARGE SCALE GENOMIC DNA]</scope>
    <source>
        <strain evidence="2 3">MYC123</strain>
    </source>
</reference>
<keyword evidence="2" id="KW-0547">Nucleotide-binding</keyword>
<feature type="domain" description="Helicase XPB/Ssl2 N-terminal" evidence="1">
    <location>
        <begin position="489"/>
        <end position="610"/>
    </location>
</feature>
<comment type="caution">
    <text evidence="2">The sequence shown here is derived from an EMBL/GenBank/DDBJ whole genome shotgun (WGS) entry which is preliminary data.</text>
</comment>
<gene>
    <name evidence="2" type="ORF">KV112_11835</name>
</gene>
<keyword evidence="3" id="KW-1185">Reference proteome</keyword>
<evidence type="ECO:0000259" key="1">
    <source>
        <dbReference type="Pfam" id="PF13625"/>
    </source>
</evidence>
<dbReference type="InterPro" id="IPR032830">
    <property type="entry name" value="XPB/Ssl2_N"/>
</dbReference>